<dbReference type="RefSeq" id="WP_164462724.1">
    <property type="nucleotide sequence ID" value="NZ_CABVQF010000013.1"/>
</dbReference>
<feature type="compositionally biased region" description="Basic and acidic residues" evidence="1">
    <location>
        <begin position="9"/>
        <end position="19"/>
    </location>
</feature>
<dbReference type="InterPro" id="IPR046864">
    <property type="entry name" value="VasX_N"/>
</dbReference>
<reference evidence="3 4" key="1">
    <citation type="submission" date="2020-04" db="EMBL/GenBank/DDBJ databases">
        <authorList>
            <person name="Depoorter E."/>
        </authorList>
    </citation>
    <scope>NUCLEOTIDE SEQUENCE [LARGE SCALE GENOMIC DNA]</scope>
    <source>
        <strain evidence="3 4">BCC0217</strain>
    </source>
</reference>
<organism evidence="3 4">
    <name type="scientific">Burkholderia aenigmatica</name>
    <dbReference type="NCBI Taxonomy" id="2015348"/>
    <lineage>
        <taxon>Bacteria</taxon>
        <taxon>Pseudomonadati</taxon>
        <taxon>Pseudomonadota</taxon>
        <taxon>Betaproteobacteria</taxon>
        <taxon>Burkholderiales</taxon>
        <taxon>Burkholderiaceae</taxon>
        <taxon>Burkholderia</taxon>
        <taxon>Burkholderia cepacia complex</taxon>
    </lineage>
</organism>
<feature type="region of interest" description="Disordered" evidence="1">
    <location>
        <begin position="1"/>
        <end position="24"/>
    </location>
</feature>
<gene>
    <name evidence="3" type="ORF">BLA3211_07038</name>
</gene>
<accession>A0A6J5JN40</accession>
<evidence type="ECO:0000313" key="3">
    <source>
        <dbReference type="EMBL" id="CAB3972557.1"/>
    </source>
</evidence>
<feature type="domain" description="Toxin VasX N-terminal region" evidence="2">
    <location>
        <begin position="26"/>
        <end position="173"/>
    </location>
</feature>
<dbReference type="AlphaFoldDB" id="A0A6J5JN40"/>
<evidence type="ECO:0000256" key="1">
    <source>
        <dbReference type="SAM" id="MobiDB-lite"/>
    </source>
</evidence>
<evidence type="ECO:0000313" key="4">
    <source>
        <dbReference type="Proteomes" id="UP000494301"/>
    </source>
</evidence>
<dbReference type="EMBL" id="CABWIL020000033">
    <property type="protein sequence ID" value="CAB3972557.1"/>
    <property type="molecule type" value="Genomic_DNA"/>
</dbReference>
<dbReference type="CDD" id="cd20706">
    <property type="entry name" value="MIX_II"/>
    <property type="match status" value="1"/>
</dbReference>
<dbReference type="Pfam" id="PF20249">
    <property type="entry name" value="VasX_N"/>
    <property type="match status" value="1"/>
</dbReference>
<evidence type="ECO:0000259" key="2">
    <source>
        <dbReference type="Pfam" id="PF20249"/>
    </source>
</evidence>
<proteinExistence type="predicted"/>
<protein>
    <recommendedName>
        <fullName evidence="2">Toxin VasX N-terminal region domain-containing protein</fullName>
    </recommendedName>
</protein>
<dbReference type="Proteomes" id="UP000494301">
    <property type="component" value="Unassembled WGS sequence"/>
</dbReference>
<sequence>MAIQYKKALSPDHPSEKQYGKAISPPPCEHGLPVYPLRYGVAEAPCHSSTALSSPYPALSGEKQQGLRMLRPNGFLYLRYFENGRMWTRQYQVLKNGRLIALWWTEKDYQDEVPGRHARIDGGSDRPYVLIPKKQASGSVWLMVSDSMLSHRALYDLESDAAKRKLLMREIQPLGGKQAHCFGADQLPQALPELSGKVYPWSVSMPKKAPGQAVADAMCVAALPERNVDLLAVALPDPVGMLMDLNQLVGAALQDQMPYVTEAARKLRVWEMIKSLAEAARQHAIDEAVRSVTVGGVRTHADYHIQRGKDAYASRMRFANIRAYNVFIEQHPKRLASLQKAVDVAAADLWEVFQSVERAYQALLTLYESKDIEQFIDRRQVGACTLTGLVHHPKGEAYLNTCVTKDGLTGWLRDLVLGHPLIGDWVDWRNSGAVAGGLANDTVIERVQAVLKSIPADASSHQLSAMIGALVARRKLRSPAQFWTSAYRPALEALDGELAVAKPVKLKEAGAWVRDKLGIQGGGGFRPSTVAQKANEMIALYETRDVQHELSQRADVSAKLRRAHNTRVGIGGLAVMVSTYNAAVTFNALGKEDGLTLANALDAGAKVLGLGSSGLFMAQVYQNRLANLAREVGQEEKSRLLKASADRLELWAIGTAAIAALLIAGRDFREVFNGSEKGGAAAWSVVSGAVAGTAAGLGGLYILGTLQPERLVNLTRSGVAVARVPLAVARIGSGPLGWTLLALDGLYSAARVMHDRVAAEQTVTEWIARSVWGNRHNSSYFDRKPLEPYKDDFEELQAFYELCLKPSITTDVQVLNTIGTLTIPGLGELRRITVTFPGWKSQVSKYELTQVHGALGSVATYNDPNLVVEQAGIGVLTLSSDTLVGRTEVEYWPNDFTEPRHVLPARNYL</sequence>
<name>A0A6J5JN40_9BURK</name>